<dbReference type="STRING" id="703135.A0A2A9NSZ6"/>
<dbReference type="HAMAP" id="MF_00385">
    <property type="entry name" value="Ribosomal_bS16"/>
    <property type="match status" value="1"/>
</dbReference>
<evidence type="ECO:0000256" key="4">
    <source>
        <dbReference type="SAM" id="MobiDB-lite"/>
    </source>
</evidence>
<dbReference type="InterPro" id="IPR023803">
    <property type="entry name" value="Ribosomal_bS16_dom_sf"/>
</dbReference>
<reference evidence="5 6" key="1">
    <citation type="submission" date="2014-02" db="EMBL/GenBank/DDBJ databases">
        <title>Transposable element dynamics among asymbiotic and ectomycorrhizal Amanita fungi.</title>
        <authorList>
            <consortium name="DOE Joint Genome Institute"/>
            <person name="Hess J."/>
            <person name="Skrede I."/>
            <person name="Wolfe B."/>
            <person name="LaButti K."/>
            <person name="Ohm R.A."/>
            <person name="Grigoriev I.V."/>
            <person name="Pringle A."/>
        </authorList>
    </citation>
    <scope>NUCLEOTIDE SEQUENCE [LARGE SCALE GENOMIC DNA]</scope>
    <source>
        <strain evidence="5 6">SKay4041</strain>
    </source>
</reference>
<dbReference type="Proteomes" id="UP000242287">
    <property type="component" value="Unassembled WGS sequence"/>
</dbReference>
<feature type="region of interest" description="Disordered" evidence="4">
    <location>
        <begin position="94"/>
        <end position="123"/>
    </location>
</feature>
<dbReference type="OrthoDB" id="407221at2759"/>
<sequence>MPMRLRFAIHGHRNNRIFHLVAIDKRQRRDGKPAELLGIYNPNLKPDQNKKTIEWSVDRIRYWLHVGAVPSKSVVRLLELGHILMPGHPYEDQAALRGRAKNDFNSETTPPPAVEATPAPQTT</sequence>
<evidence type="ECO:0008006" key="7">
    <source>
        <dbReference type="Google" id="ProtNLM"/>
    </source>
</evidence>
<keyword evidence="6" id="KW-1185">Reference proteome</keyword>
<dbReference type="SUPFAM" id="SSF54565">
    <property type="entry name" value="Ribosomal protein S16"/>
    <property type="match status" value="1"/>
</dbReference>
<dbReference type="Pfam" id="PF00886">
    <property type="entry name" value="Ribosomal_S16"/>
    <property type="match status" value="1"/>
</dbReference>
<dbReference type="PANTHER" id="PTHR12919:SF20">
    <property type="entry name" value="SMALL RIBOSOMAL SUBUNIT PROTEIN BS16M"/>
    <property type="match status" value="1"/>
</dbReference>
<dbReference type="Gene3D" id="3.30.1320.10">
    <property type="match status" value="1"/>
</dbReference>
<dbReference type="AlphaFoldDB" id="A0A2A9NSZ6"/>
<dbReference type="EMBL" id="KZ301997">
    <property type="protein sequence ID" value="PFH50783.1"/>
    <property type="molecule type" value="Genomic_DNA"/>
</dbReference>
<dbReference type="PANTHER" id="PTHR12919">
    <property type="entry name" value="30S RIBOSOMAL PROTEIN S16"/>
    <property type="match status" value="1"/>
</dbReference>
<accession>A0A2A9NSZ6</accession>
<dbReference type="GO" id="GO:0032543">
    <property type="term" value="P:mitochondrial translation"/>
    <property type="evidence" value="ECO:0007669"/>
    <property type="project" value="TreeGrafter"/>
</dbReference>
<dbReference type="InterPro" id="IPR000307">
    <property type="entry name" value="Ribosomal_bS16"/>
</dbReference>
<protein>
    <recommendedName>
        <fullName evidence="7">Ribosomal protein S16</fullName>
    </recommendedName>
</protein>
<dbReference type="NCBIfam" id="TIGR00002">
    <property type="entry name" value="S16"/>
    <property type="match status" value="1"/>
</dbReference>
<keyword evidence="2" id="KW-0689">Ribosomal protein</keyword>
<evidence type="ECO:0000256" key="1">
    <source>
        <dbReference type="ARBA" id="ARBA00006668"/>
    </source>
</evidence>
<proteinExistence type="inferred from homology"/>
<keyword evidence="3" id="KW-0687">Ribonucleoprotein</keyword>
<evidence type="ECO:0000313" key="6">
    <source>
        <dbReference type="Proteomes" id="UP000242287"/>
    </source>
</evidence>
<gene>
    <name evidence="5" type="ORF">AMATHDRAFT_3639</name>
</gene>
<organism evidence="5 6">
    <name type="scientific">Amanita thiersii Skay4041</name>
    <dbReference type="NCBI Taxonomy" id="703135"/>
    <lineage>
        <taxon>Eukaryota</taxon>
        <taxon>Fungi</taxon>
        <taxon>Dikarya</taxon>
        <taxon>Basidiomycota</taxon>
        <taxon>Agaricomycotina</taxon>
        <taxon>Agaricomycetes</taxon>
        <taxon>Agaricomycetidae</taxon>
        <taxon>Agaricales</taxon>
        <taxon>Pluteineae</taxon>
        <taxon>Amanitaceae</taxon>
        <taxon>Amanita</taxon>
    </lineage>
</organism>
<comment type="similarity">
    <text evidence="1">Belongs to the bacterial ribosomal protein bS16 family.</text>
</comment>
<dbReference type="GO" id="GO:0003735">
    <property type="term" value="F:structural constituent of ribosome"/>
    <property type="evidence" value="ECO:0007669"/>
    <property type="project" value="InterPro"/>
</dbReference>
<feature type="compositionally biased region" description="Low complexity" evidence="4">
    <location>
        <begin position="114"/>
        <end position="123"/>
    </location>
</feature>
<evidence type="ECO:0000256" key="2">
    <source>
        <dbReference type="ARBA" id="ARBA00022980"/>
    </source>
</evidence>
<dbReference type="GO" id="GO:0005763">
    <property type="term" value="C:mitochondrial small ribosomal subunit"/>
    <property type="evidence" value="ECO:0007669"/>
    <property type="project" value="TreeGrafter"/>
</dbReference>
<evidence type="ECO:0000313" key="5">
    <source>
        <dbReference type="EMBL" id="PFH50783.1"/>
    </source>
</evidence>
<evidence type="ECO:0000256" key="3">
    <source>
        <dbReference type="ARBA" id="ARBA00023274"/>
    </source>
</evidence>
<name>A0A2A9NSZ6_9AGAR</name>